<reference evidence="2 3" key="1">
    <citation type="submission" date="2018-11" db="EMBL/GenBank/DDBJ databases">
        <authorList>
            <consortium name="Pathogen Informatics"/>
        </authorList>
    </citation>
    <scope>NUCLEOTIDE SEQUENCE [LARGE SCALE GENOMIC DNA]</scope>
</reference>
<protein>
    <submittedName>
        <fullName evidence="2">Uncharacterized protein</fullName>
    </submittedName>
</protein>
<organism evidence="2 3">
    <name type="scientific">Dibothriocephalus latus</name>
    <name type="common">Fish tapeworm</name>
    <name type="synonym">Diphyllobothrium latum</name>
    <dbReference type="NCBI Taxonomy" id="60516"/>
    <lineage>
        <taxon>Eukaryota</taxon>
        <taxon>Metazoa</taxon>
        <taxon>Spiralia</taxon>
        <taxon>Lophotrochozoa</taxon>
        <taxon>Platyhelminthes</taxon>
        <taxon>Cestoda</taxon>
        <taxon>Eucestoda</taxon>
        <taxon>Diphyllobothriidea</taxon>
        <taxon>Diphyllobothriidae</taxon>
        <taxon>Dibothriocephalus</taxon>
    </lineage>
</organism>
<feature type="region of interest" description="Disordered" evidence="1">
    <location>
        <begin position="26"/>
        <end position="85"/>
    </location>
</feature>
<dbReference type="OrthoDB" id="2960936at2759"/>
<evidence type="ECO:0000313" key="3">
    <source>
        <dbReference type="Proteomes" id="UP000281553"/>
    </source>
</evidence>
<evidence type="ECO:0000256" key="1">
    <source>
        <dbReference type="SAM" id="MobiDB-lite"/>
    </source>
</evidence>
<accession>A0A3P7QAQ1</accession>
<dbReference type="Proteomes" id="UP000281553">
    <property type="component" value="Unassembled WGS sequence"/>
</dbReference>
<evidence type="ECO:0000313" key="2">
    <source>
        <dbReference type="EMBL" id="VDN27746.1"/>
    </source>
</evidence>
<gene>
    <name evidence="2" type="ORF">DILT_LOCUS15062</name>
</gene>
<dbReference type="AlphaFoldDB" id="A0A3P7QAQ1"/>
<name>A0A3P7QAQ1_DIBLA</name>
<keyword evidence="3" id="KW-1185">Reference proteome</keyword>
<sequence>MPVSKDVDNDCVEIVFPPVVTLDLSSEQTAKHAGNQDSPTQPSKEAVNSLPAARAKGTDDSPTRTSSSASISSMLAEAGSSPNTSLGSFLSKFDTLEPFWRPLLLIVPLRLGLHDLNLSYINALKAT</sequence>
<dbReference type="EMBL" id="UYRU01077120">
    <property type="protein sequence ID" value="VDN27746.1"/>
    <property type="molecule type" value="Genomic_DNA"/>
</dbReference>
<proteinExistence type="predicted"/>